<keyword evidence="1" id="KW-1133">Transmembrane helix</keyword>
<sequence>MKGDRDMNRWQRWRAKHWDERLVPGRVVGCVVLMPSLHTPPLRRRVRAAWRDVWEHRWVVFAVTGGLIAASIHFG</sequence>
<dbReference type="Proteomes" id="UP001501671">
    <property type="component" value="Unassembled WGS sequence"/>
</dbReference>
<name>A0ABP8GXA5_9BURK</name>
<accession>A0ABP8GXA5</accession>
<evidence type="ECO:0000256" key="1">
    <source>
        <dbReference type="SAM" id="Phobius"/>
    </source>
</evidence>
<evidence type="ECO:0000313" key="3">
    <source>
        <dbReference type="Proteomes" id="UP001501671"/>
    </source>
</evidence>
<dbReference type="EMBL" id="BAABFO010000007">
    <property type="protein sequence ID" value="GAA4330885.1"/>
    <property type="molecule type" value="Genomic_DNA"/>
</dbReference>
<feature type="transmembrane region" description="Helical" evidence="1">
    <location>
        <begin position="58"/>
        <end position="74"/>
    </location>
</feature>
<comment type="caution">
    <text evidence="2">The sequence shown here is derived from an EMBL/GenBank/DDBJ whole genome shotgun (WGS) entry which is preliminary data.</text>
</comment>
<keyword evidence="3" id="KW-1185">Reference proteome</keyword>
<organism evidence="2 3">
    <name type="scientific">Pigmentiphaga soli</name>
    <dbReference type="NCBI Taxonomy" id="1007095"/>
    <lineage>
        <taxon>Bacteria</taxon>
        <taxon>Pseudomonadati</taxon>
        <taxon>Pseudomonadota</taxon>
        <taxon>Betaproteobacteria</taxon>
        <taxon>Burkholderiales</taxon>
        <taxon>Alcaligenaceae</taxon>
        <taxon>Pigmentiphaga</taxon>
    </lineage>
</organism>
<evidence type="ECO:0000313" key="2">
    <source>
        <dbReference type="EMBL" id="GAA4330885.1"/>
    </source>
</evidence>
<reference evidence="3" key="1">
    <citation type="journal article" date="2019" name="Int. J. Syst. Evol. Microbiol.">
        <title>The Global Catalogue of Microorganisms (GCM) 10K type strain sequencing project: providing services to taxonomists for standard genome sequencing and annotation.</title>
        <authorList>
            <consortium name="The Broad Institute Genomics Platform"/>
            <consortium name="The Broad Institute Genome Sequencing Center for Infectious Disease"/>
            <person name="Wu L."/>
            <person name="Ma J."/>
        </authorList>
    </citation>
    <scope>NUCLEOTIDE SEQUENCE [LARGE SCALE GENOMIC DNA]</scope>
    <source>
        <strain evidence="3">JCM 17666</strain>
    </source>
</reference>
<keyword evidence="1" id="KW-0812">Transmembrane</keyword>
<gene>
    <name evidence="2" type="ORF">GCM10023144_18970</name>
</gene>
<protein>
    <submittedName>
        <fullName evidence="2">Uncharacterized protein</fullName>
    </submittedName>
</protein>
<proteinExistence type="predicted"/>
<keyword evidence="1" id="KW-0472">Membrane</keyword>